<dbReference type="Pfam" id="PF05508">
    <property type="entry name" value="Ran-binding"/>
    <property type="match status" value="1"/>
</dbReference>
<dbReference type="Proteomes" id="UP001497383">
    <property type="component" value="Chromosome 2"/>
</dbReference>
<evidence type="ECO:0000313" key="2">
    <source>
        <dbReference type="EMBL" id="CAK9436849.1"/>
    </source>
</evidence>
<dbReference type="InterPro" id="IPR008812">
    <property type="entry name" value="Ran_GTP-bd-rel"/>
</dbReference>
<proteinExistence type="predicted"/>
<reference evidence="2 3" key="1">
    <citation type="submission" date="2024-03" db="EMBL/GenBank/DDBJ databases">
        <authorList>
            <person name="Brejova B."/>
        </authorList>
    </citation>
    <scope>NUCLEOTIDE SEQUENCE [LARGE SCALE GENOMIC DNA]</scope>
    <source>
        <strain evidence="2 3">CBS 14171</strain>
    </source>
</reference>
<name>A0ABP0ZI76_9ASCO</name>
<feature type="region of interest" description="Disordered" evidence="1">
    <location>
        <begin position="385"/>
        <end position="442"/>
    </location>
</feature>
<sequence length="442" mass="49381">MDQILAKASNQAISFAIRSGITLASGYAIKTVSTFLDKIPESAQRRIALKRTKLNTKIAIISVTIDLIRLSAARGNTVLESSLALIDDLDRQFTEFDASIDAITRGLNRGNEKESIVRVESVMDDLIAEINDAIPVLNLSLLSSGVNLHGGGVSLRHVSPGRLLQASNYVVNRALGGIVGPVFDLVTYTVFYNPSRMKYVDDGGADELSCITWKETYARSSVRIVDGGGDGAGNNFRYSLEIEEDFSDGRYHDDTDKPGLKSYDLQTVQSMFFTASGKLLRIEGRNSPVLILKMVDREKKSEEWIALGELNKGEFDEDDEDDEDEDEEEKKEAKVDAEAVKASSLSLLEYIIRLSRLQEIEQKSILEIPDEVLKLYLHDQSTSADLPKSIAQKQKHETTVRNTEDSIRMDSNVSRLKHLNLDETKKEKEKEKEKEKKSKSKR</sequence>
<evidence type="ECO:0000256" key="1">
    <source>
        <dbReference type="SAM" id="MobiDB-lite"/>
    </source>
</evidence>
<evidence type="ECO:0000313" key="3">
    <source>
        <dbReference type="Proteomes" id="UP001497383"/>
    </source>
</evidence>
<keyword evidence="3" id="KW-1185">Reference proteome</keyword>
<dbReference type="PANTHER" id="PTHR31010">
    <property type="entry name" value="RAN-SPECIFIC GTPASE-ACTIVATING PROTEIN 30-RELATED"/>
    <property type="match status" value="1"/>
</dbReference>
<feature type="compositionally biased region" description="Basic and acidic residues" evidence="1">
    <location>
        <begin position="394"/>
        <end position="408"/>
    </location>
</feature>
<feature type="region of interest" description="Disordered" evidence="1">
    <location>
        <begin position="311"/>
        <end position="335"/>
    </location>
</feature>
<dbReference type="EMBL" id="OZ022406">
    <property type="protein sequence ID" value="CAK9436849.1"/>
    <property type="molecule type" value="Genomic_DNA"/>
</dbReference>
<accession>A0ABP0ZI76</accession>
<dbReference type="RefSeq" id="XP_066828309.1">
    <property type="nucleotide sequence ID" value="XM_066971252.1"/>
</dbReference>
<evidence type="ECO:0008006" key="4">
    <source>
        <dbReference type="Google" id="ProtNLM"/>
    </source>
</evidence>
<feature type="compositionally biased region" description="Basic and acidic residues" evidence="1">
    <location>
        <begin position="419"/>
        <end position="436"/>
    </location>
</feature>
<dbReference type="PANTHER" id="PTHR31010:SF2">
    <property type="entry name" value="RAN-SPECIFIC GTPASE-ACTIVATING PROTEIN 30"/>
    <property type="match status" value="1"/>
</dbReference>
<dbReference type="GeneID" id="92206567"/>
<organism evidence="2 3">
    <name type="scientific">Lodderomyces beijingensis</name>
    <dbReference type="NCBI Taxonomy" id="1775926"/>
    <lineage>
        <taxon>Eukaryota</taxon>
        <taxon>Fungi</taxon>
        <taxon>Dikarya</taxon>
        <taxon>Ascomycota</taxon>
        <taxon>Saccharomycotina</taxon>
        <taxon>Pichiomycetes</taxon>
        <taxon>Debaryomycetaceae</taxon>
        <taxon>Candida/Lodderomyces clade</taxon>
        <taxon>Lodderomyces</taxon>
    </lineage>
</organism>
<feature type="compositionally biased region" description="Acidic residues" evidence="1">
    <location>
        <begin position="315"/>
        <end position="329"/>
    </location>
</feature>
<protein>
    <recommendedName>
        <fullName evidence="4">Ran-specific GTPase-activating protein 30</fullName>
    </recommendedName>
</protein>
<gene>
    <name evidence="2" type="ORF">LODBEIA_P13710</name>
</gene>